<dbReference type="SUPFAM" id="SSF48576">
    <property type="entry name" value="Terpenoid synthases"/>
    <property type="match status" value="1"/>
</dbReference>
<proteinExistence type="predicted"/>
<accession>A0A7G1P6H6</accession>
<keyword evidence="3" id="KW-1185">Reference proteome</keyword>
<dbReference type="KEGG" id="sgm:GCM10017557_58270"/>
<reference evidence="2 3" key="1">
    <citation type="journal article" date="2014" name="Int. J. Syst. Evol. Microbiol.">
        <title>Complete genome sequence of Corynebacterium casei LMG S-19264T (=DSM 44701T), isolated from a smear-ripened cheese.</title>
        <authorList>
            <consortium name="US DOE Joint Genome Institute (JGI-PGF)"/>
            <person name="Walter F."/>
            <person name="Albersmeier A."/>
            <person name="Kalinowski J."/>
            <person name="Ruckert C."/>
        </authorList>
    </citation>
    <scope>NUCLEOTIDE SEQUENCE [LARGE SCALE GENOMIC DNA]</scope>
    <source>
        <strain evidence="2 3">JCM 4677</strain>
    </source>
</reference>
<dbReference type="PANTHER" id="PTHR31480">
    <property type="entry name" value="BIFUNCTIONAL LYCOPENE CYCLASE/PHYTOENE SYNTHASE"/>
    <property type="match status" value="1"/>
</dbReference>
<dbReference type="Gene3D" id="1.10.600.10">
    <property type="entry name" value="Farnesyl Diphosphate Synthase"/>
    <property type="match status" value="1"/>
</dbReference>
<organism evidence="2 3">
    <name type="scientific">Streptomyces aurantiacus</name>
    <dbReference type="NCBI Taxonomy" id="47760"/>
    <lineage>
        <taxon>Bacteria</taxon>
        <taxon>Bacillati</taxon>
        <taxon>Actinomycetota</taxon>
        <taxon>Actinomycetes</taxon>
        <taxon>Kitasatosporales</taxon>
        <taxon>Streptomycetaceae</taxon>
        <taxon>Streptomyces</taxon>
        <taxon>Streptomyces aurantiacus group</taxon>
    </lineage>
</organism>
<dbReference type="GO" id="GO:0016765">
    <property type="term" value="F:transferase activity, transferring alkyl or aryl (other than methyl) groups"/>
    <property type="evidence" value="ECO:0007669"/>
    <property type="project" value="UniProtKB-ARBA"/>
</dbReference>
<feature type="region of interest" description="Disordered" evidence="1">
    <location>
        <begin position="322"/>
        <end position="345"/>
    </location>
</feature>
<gene>
    <name evidence="2" type="primary">crtB</name>
    <name evidence="2" type="ORF">GCM10017557_58270</name>
</gene>
<sequence length="345" mass="39375">MSQRELTAAGLTSPRVRQAYAACDAYLQRRNSAAFPAIRVLLPPAKRPFWDAALAFCTFVDDLLDDPAWTVERRLARYSAYEQDLYRLMAGEERRPAPRPSDTGEQLAYAFRHFVQTWRIPEHSVRRFMTTIRTDLEVTEYPRYADLTAYIEGVCVQGTLWGNTLLEPQDEQSAARAAGCASFALQLTDYLQDLGEDLADGRLYLPLEELRTFGLSRADLEQAARDRRMTPPLRELVEYQVRRARGYFDEAADWWRLVDPSGRELPRQCVRLGQISLDRIERSEYDIFRVPRRVTLACAAASCAQFTAGYLRKTVAGRARGRRRTGELITPSVRPAARPAAETDR</sequence>
<name>A0A7G1P6H6_9ACTN</name>
<protein>
    <submittedName>
        <fullName evidence="2">Phytoene synthase</fullName>
    </submittedName>
</protein>
<dbReference type="Proteomes" id="UP000516444">
    <property type="component" value="Chromosome"/>
</dbReference>
<evidence type="ECO:0000313" key="2">
    <source>
        <dbReference type="EMBL" id="BCL30968.1"/>
    </source>
</evidence>
<dbReference type="Pfam" id="PF00494">
    <property type="entry name" value="SQS_PSY"/>
    <property type="match status" value="1"/>
</dbReference>
<dbReference type="RefSeq" id="WP_190852814.1">
    <property type="nucleotide sequence ID" value="NZ_AP023440.1"/>
</dbReference>
<dbReference type="EMBL" id="AP023440">
    <property type="protein sequence ID" value="BCL30968.1"/>
    <property type="molecule type" value="Genomic_DNA"/>
</dbReference>
<evidence type="ECO:0000313" key="3">
    <source>
        <dbReference type="Proteomes" id="UP000516444"/>
    </source>
</evidence>
<dbReference type="AlphaFoldDB" id="A0A7G1P6H6"/>
<dbReference type="InterPro" id="IPR008949">
    <property type="entry name" value="Isoprenoid_synthase_dom_sf"/>
</dbReference>
<dbReference type="InterPro" id="IPR002060">
    <property type="entry name" value="Squ/phyt_synthse"/>
</dbReference>
<evidence type="ECO:0000256" key="1">
    <source>
        <dbReference type="SAM" id="MobiDB-lite"/>
    </source>
</evidence>